<name>A0A1G7MBY8_9BACT</name>
<dbReference type="AlphaFoldDB" id="A0A1G7MBY8"/>
<evidence type="ECO:0000313" key="2">
    <source>
        <dbReference type="EMBL" id="SDF59201.1"/>
    </source>
</evidence>
<dbReference type="EMBL" id="LT629690">
    <property type="protein sequence ID" value="SDF59201.1"/>
    <property type="molecule type" value="Genomic_DNA"/>
</dbReference>
<gene>
    <name evidence="2" type="ORF">SAMN05444167_2759</name>
</gene>
<sequence>MILFAVQSETKPFFARMAQLSLAVLGSAACVLGLSGCGVVSSGTTNVSQLRIIDATPDAGGIDIYAGSNVLTYNLGYGTVTSYIPINPGTYTLAADSSGTKTALSSVRATLLNGKQYTLLFSSAAASLQAQVLTDQSQPAPSGQIALRFLDEAIYPGALDLYLVPNGSTIDKVNPLLTNVNFGNTPTYVNVPTGTYTLYIVSAGTVVSTTTVPMYTGASTTYPSGSARTFVLLDQQILTTSSVQVVMANDYDSATATQ</sequence>
<keyword evidence="3" id="KW-1185">Reference proteome</keyword>
<feature type="domain" description="DUF4397" evidence="1">
    <location>
        <begin position="48"/>
        <end position="162"/>
    </location>
</feature>
<organism evidence="2 3">
    <name type="scientific">Terriglobus roseus</name>
    <dbReference type="NCBI Taxonomy" id="392734"/>
    <lineage>
        <taxon>Bacteria</taxon>
        <taxon>Pseudomonadati</taxon>
        <taxon>Acidobacteriota</taxon>
        <taxon>Terriglobia</taxon>
        <taxon>Terriglobales</taxon>
        <taxon>Acidobacteriaceae</taxon>
        <taxon>Terriglobus</taxon>
    </lineage>
</organism>
<dbReference type="OrthoDB" id="9783299at2"/>
<accession>A0A1G7MBY8</accession>
<dbReference type="Pfam" id="PF14344">
    <property type="entry name" value="DUF4397"/>
    <property type="match status" value="1"/>
</dbReference>
<dbReference type="Proteomes" id="UP000182427">
    <property type="component" value="Chromosome I"/>
</dbReference>
<protein>
    <recommendedName>
        <fullName evidence="1">DUF4397 domain-containing protein</fullName>
    </recommendedName>
</protein>
<reference evidence="2 3" key="1">
    <citation type="submission" date="2016-10" db="EMBL/GenBank/DDBJ databases">
        <authorList>
            <person name="de Groot N.N."/>
        </authorList>
    </citation>
    <scope>NUCLEOTIDE SEQUENCE [LARGE SCALE GENOMIC DNA]</scope>
    <source>
        <strain evidence="2 3">GAS232</strain>
    </source>
</reference>
<proteinExistence type="predicted"/>
<evidence type="ECO:0000313" key="3">
    <source>
        <dbReference type="Proteomes" id="UP000182427"/>
    </source>
</evidence>
<evidence type="ECO:0000259" key="1">
    <source>
        <dbReference type="Pfam" id="PF14344"/>
    </source>
</evidence>
<dbReference type="InterPro" id="IPR025510">
    <property type="entry name" value="DUF4397"/>
</dbReference>